<feature type="compositionally biased region" description="Basic and acidic residues" evidence="1">
    <location>
        <begin position="501"/>
        <end position="514"/>
    </location>
</feature>
<accession>A0A9W6BS90</accession>
<protein>
    <submittedName>
        <fullName evidence="2">Uncharacterized protein</fullName>
    </submittedName>
</protein>
<gene>
    <name evidence="2" type="primary">PLEST010883</name>
    <name evidence="2" type="ORF">PLESTB_001224600</name>
</gene>
<organism evidence="2 3">
    <name type="scientific">Pleodorina starrii</name>
    <dbReference type="NCBI Taxonomy" id="330485"/>
    <lineage>
        <taxon>Eukaryota</taxon>
        <taxon>Viridiplantae</taxon>
        <taxon>Chlorophyta</taxon>
        <taxon>core chlorophytes</taxon>
        <taxon>Chlorophyceae</taxon>
        <taxon>CS clade</taxon>
        <taxon>Chlamydomonadales</taxon>
        <taxon>Volvocaceae</taxon>
        <taxon>Pleodorina</taxon>
    </lineage>
</organism>
<evidence type="ECO:0000256" key="1">
    <source>
        <dbReference type="SAM" id="MobiDB-lite"/>
    </source>
</evidence>
<feature type="region of interest" description="Disordered" evidence="1">
    <location>
        <begin position="123"/>
        <end position="153"/>
    </location>
</feature>
<name>A0A9W6BS90_9CHLO</name>
<comment type="caution">
    <text evidence="2">The sequence shown here is derived from an EMBL/GenBank/DDBJ whole genome shotgun (WGS) entry which is preliminary data.</text>
</comment>
<evidence type="ECO:0000313" key="3">
    <source>
        <dbReference type="Proteomes" id="UP001165080"/>
    </source>
</evidence>
<dbReference type="OrthoDB" id="10690943at2759"/>
<feature type="compositionally biased region" description="Low complexity" evidence="1">
    <location>
        <begin position="229"/>
        <end position="247"/>
    </location>
</feature>
<dbReference type="AlphaFoldDB" id="A0A9W6BS90"/>
<reference evidence="2 3" key="1">
    <citation type="journal article" date="2023" name="Commun. Biol.">
        <title>Reorganization of the ancestral sex-determining regions during the evolution of trioecy in Pleodorina starrii.</title>
        <authorList>
            <person name="Takahashi K."/>
            <person name="Suzuki S."/>
            <person name="Kawai-Toyooka H."/>
            <person name="Yamamoto K."/>
            <person name="Hamaji T."/>
            <person name="Ootsuki R."/>
            <person name="Yamaguchi H."/>
            <person name="Kawachi M."/>
            <person name="Higashiyama T."/>
            <person name="Nozaki H."/>
        </authorList>
    </citation>
    <scope>NUCLEOTIDE SEQUENCE [LARGE SCALE GENOMIC DNA]</scope>
    <source>
        <strain evidence="2 3">NIES-4479</strain>
    </source>
</reference>
<feature type="region of interest" description="Disordered" evidence="1">
    <location>
        <begin position="204"/>
        <end position="258"/>
    </location>
</feature>
<dbReference type="EMBL" id="BRXU01000018">
    <property type="protein sequence ID" value="GLC57439.1"/>
    <property type="molecule type" value="Genomic_DNA"/>
</dbReference>
<sequence>MEANQPVMLHGNLEPGVPINESNSVFALLHSWFLPATPANTSHLCENKRPGAASRGATKCSRSTSINGQEFQDTAVAGPQPHSSAGAADVTPEVATTSMYGLPTTRSADFINFVGVADPKSSAEAAPFTEPAGMTSSSGPQLEPGGLSAVAAAPVTPDHGSRAIVGAFPRSASRDTTRQHPARLLWACLAAAEGELRVHGNFQPANSGKIGHPNTISGNGDNGCGESGSGSRNGNHSNRGESGSSGNDACSLREDSPARSSLVEAVPLKPPVDVQVSSSPTAIAFVRRNAPSVPSPFPVPTPASASASVPVSTGGFKAAAGGVEGWQLLRLASAPQRQTFCCDRPPSGRCATPPSGFPPSGQTGDGGNLARRATSWGKLSGAVSCDGGTGTGTMTPSLRGGHYSAAAGAGGSPVETRRDRVGGEETAPLPGSSRVKTGSKVEGGSSAAAGGSPASQQAVPCADADADAGVVPAAAELSGGSVPQYGASALQLPGASSRADLPPRRQPQRDEQQQRTKVLPRQPRRYQQQEQKGQQQAKTSASQLQQQSPQQPQSPQSPQHLGELARLRSEYAALQRRHEVLRGAYCAEVAQREGAMRAKESVLGSLREQCVALQSRTRAVLTHMQGLISEGGPSVAGAAEGEEAETEAAEVARFSPVAHQVDVAERLARPSCAICAAWEGVVERAAGLLPTGGSLQGLQGLQGPGLLRGGCGCGWGVAGCTGPSGTRPQGGAQGGDRSMQPHTPRRV</sequence>
<feature type="compositionally biased region" description="Low complexity" evidence="1">
    <location>
        <begin position="525"/>
        <end position="559"/>
    </location>
</feature>
<feature type="region of interest" description="Disordered" evidence="1">
    <location>
        <begin position="351"/>
        <end position="461"/>
    </location>
</feature>
<dbReference type="Proteomes" id="UP001165080">
    <property type="component" value="Unassembled WGS sequence"/>
</dbReference>
<feature type="region of interest" description="Disordered" evidence="1">
    <location>
        <begin position="722"/>
        <end position="747"/>
    </location>
</feature>
<feature type="region of interest" description="Disordered" evidence="1">
    <location>
        <begin position="494"/>
        <end position="560"/>
    </location>
</feature>
<keyword evidence="3" id="KW-1185">Reference proteome</keyword>
<evidence type="ECO:0000313" key="2">
    <source>
        <dbReference type="EMBL" id="GLC57439.1"/>
    </source>
</evidence>
<proteinExistence type="predicted"/>
<feature type="compositionally biased region" description="Low complexity" evidence="1">
    <location>
        <begin position="443"/>
        <end position="461"/>
    </location>
</feature>